<proteinExistence type="predicted"/>
<organism evidence="2 3">
    <name type="scientific">Cichlidogyrus casuarinus</name>
    <dbReference type="NCBI Taxonomy" id="1844966"/>
    <lineage>
        <taxon>Eukaryota</taxon>
        <taxon>Metazoa</taxon>
        <taxon>Spiralia</taxon>
        <taxon>Lophotrochozoa</taxon>
        <taxon>Platyhelminthes</taxon>
        <taxon>Monogenea</taxon>
        <taxon>Monopisthocotylea</taxon>
        <taxon>Dactylogyridea</taxon>
        <taxon>Ancyrocephalidae</taxon>
        <taxon>Cichlidogyrus</taxon>
    </lineage>
</organism>
<reference evidence="2 3" key="1">
    <citation type="submission" date="2024-11" db="EMBL/GenBank/DDBJ databases">
        <title>Adaptive evolution of stress response genes in parasites aligns with host niche diversity.</title>
        <authorList>
            <person name="Hahn C."/>
            <person name="Resl P."/>
        </authorList>
    </citation>
    <scope>NUCLEOTIDE SEQUENCE [LARGE SCALE GENOMIC DNA]</scope>
    <source>
        <strain evidence="2">EGGRZ-B1_66</strain>
        <tissue evidence="2">Body</tissue>
    </source>
</reference>
<sequence>MYQCNCQAMPPFTHMDGCPRCQKLHETANNQVPGSPNSWMCSQFPGTMNYTNVPLPNEFSTMQQPQQTPPVFGRNVPGVSKPQNQAQTNTNLNCPILRQQFMQNEMSRGNFTPQMNMPNMMGTTSWAQPGWYGMPGLQQPFGQAAPWGTFRMPNGQLVRDLSDSWTQTPGDPTFKPMMTPAMSSPRGFGKPF</sequence>
<protein>
    <submittedName>
        <fullName evidence="2">Uncharacterized protein</fullName>
    </submittedName>
</protein>
<dbReference type="EMBL" id="JBJKFK010000479">
    <property type="protein sequence ID" value="KAL3316803.1"/>
    <property type="molecule type" value="Genomic_DNA"/>
</dbReference>
<accession>A0ABD2QBB7</accession>
<name>A0ABD2QBB7_9PLAT</name>
<feature type="region of interest" description="Disordered" evidence="1">
    <location>
        <begin position="167"/>
        <end position="192"/>
    </location>
</feature>
<evidence type="ECO:0000256" key="1">
    <source>
        <dbReference type="SAM" id="MobiDB-lite"/>
    </source>
</evidence>
<dbReference type="AlphaFoldDB" id="A0ABD2QBB7"/>
<dbReference type="Proteomes" id="UP001626550">
    <property type="component" value="Unassembled WGS sequence"/>
</dbReference>
<comment type="caution">
    <text evidence="2">The sequence shown here is derived from an EMBL/GenBank/DDBJ whole genome shotgun (WGS) entry which is preliminary data.</text>
</comment>
<evidence type="ECO:0000313" key="3">
    <source>
        <dbReference type="Proteomes" id="UP001626550"/>
    </source>
</evidence>
<gene>
    <name evidence="2" type="ORF">Ciccas_004545</name>
</gene>
<evidence type="ECO:0000313" key="2">
    <source>
        <dbReference type="EMBL" id="KAL3316803.1"/>
    </source>
</evidence>
<keyword evidence="3" id="KW-1185">Reference proteome</keyword>